<dbReference type="AlphaFoldDB" id="A0AAV8RX15"/>
<reference evidence="2 3" key="1">
    <citation type="submission" date="2022-12" db="EMBL/GenBank/DDBJ databases">
        <title>Chromosome-scale assembly of the Ensete ventricosum genome.</title>
        <authorList>
            <person name="Dussert Y."/>
            <person name="Stocks J."/>
            <person name="Wendawek A."/>
            <person name="Woldeyes F."/>
            <person name="Nichols R.A."/>
            <person name="Borrell J.S."/>
        </authorList>
    </citation>
    <scope>NUCLEOTIDE SEQUENCE [LARGE SCALE GENOMIC DNA]</scope>
    <source>
        <strain evidence="3">cv. Maze</strain>
        <tissue evidence="2">Seeds</tissue>
    </source>
</reference>
<keyword evidence="1" id="KW-0812">Transmembrane</keyword>
<feature type="transmembrane region" description="Helical" evidence="1">
    <location>
        <begin position="62"/>
        <end position="81"/>
    </location>
</feature>
<keyword evidence="3" id="KW-1185">Reference proteome</keyword>
<organism evidence="2 3">
    <name type="scientific">Ensete ventricosum</name>
    <name type="common">Abyssinian banana</name>
    <name type="synonym">Musa ensete</name>
    <dbReference type="NCBI Taxonomy" id="4639"/>
    <lineage>
        <taxon>Eukaryota</taxon>
        <taxon>Viridiplantae</taxon>
        <taxon>Streptophyta</taxon>
        <taxon>Embryophyta</taxon>
        <taxon>Tracheophyta</taxon>
        <taxon>Spermatophyta</taxon>
        <taxon>Magnoliopsida</taxon>
        <taxon>Liliopsida</taxon>
        <taxon>Zingiberales</taxon>
        <taxon>Musaceae</taxon>
        <taxon>Ensete</taxon>
    </lineage>
</organism>
<name>A0AAV8RX15_ENSVE</name>
<proteinExistence type="predicted"/>
<comment type="caution">
    <text evidence="2">The sequence shown here is derived from an EMBL/GenBank/DDBJ whole genome shotgun (WGS) entry which is preliminary data.</text>
</comment>
<accession>A0AAV8RX15</accession>
<keyword evidence="1" id="KW-1133">Transmembrane helix</keyword>
<gene>
    <name evidence="2" type="ORF">OPV22_002130</name>
</gene>
<sequence>MNAGGWSINYSKSRDCVCDLCTRHSIQHQVELSERGIPFGHTMLFLTATEAKEMNMEEKTMVVLFAVGLWVMISSSIGFGFHPPHLRDKETHFRTTRFRPVLPLPPCTTMKISELAPSLPSLSLGNSSRSEKNRRVRWLSSTHFTTHQLHHPVTSRSIKMDGWMDDP</sequence>
<dbReference type="EMBL" id="JAQQAF010000001">
    <property type="protein sequence ID" value="KAJ8511696.1"/>
    <property type="molecule type" value="Genomic_DNA"/>
</dbReference>
<dbReference type="Proteomes" id="UP001222027">
    <property type="component" value="Unassembled WGS sequence"/>
</dbReference>
<keyword evidence="1" id="KW-0472">Membrane</keyword>
<evidence type="ECO:0000256" key="1">
    <source>
        <dbReference type="SAM" id="Phobius"/>
    </source>
</evidence>
<evidence type="ECO:0000313" key="3">
    <source>
        <dbReference type="Proteomes" id="UP001222027"/>
    </source>
</evidence>
<evidence type="ECO:0000313" key="2">
    <source>
        <dbReference type="EMBL" id="KAJ8511696.1"/>
    </source>
</evidence>
<protein>
    <submittedName>
        <fullName evidence="2">Uncharacterized protein</fullName>
    </submittedName>
</protein>